<evidence type="ECO:0000313" key="2">
    <source>
        <dbReference type="Proteomes" id="UP001234297"/>
    </source>
</evidence>
<comment type="caution">
    <text evidence="1">The sequence shown here is derived from an EMBL/GenBank/DDBJ whole genome shotgun (WGS) entry which is preliminary data.</text>
</comment>
<organism evidence="1 2">
    <name type="scientific">Persea americana</name>
    <name type="common">Avocado</name>
    <dbReference type="NCBI Taxonomy" id="3435"/>
    <lineage>
        <taxon>Eukaryota</taxon>
        <taxon>Viridiplantae</taxon>
        <taxon>Streptophyta</taxon>
        <taxon>Embryophyta</taxon>
        <taxon>Tracheophyta</taxon>
        <taxon>Spermatophyta</taxon>
        <taxon>Magnoliopsida</taxon>
        <taxon>Magnoliidae</taxon>
        <taxon>Laurales</taxon>
        <taxon>Lauraceae</taxon>
        <taxon>Persea</taxon>
    </lineage>
</organism>
<gene>
    <name evidence="1" type="ORF">MRB53_034447</name>
</gene>
<sequence length="155" mass="16880">MVVVREELGSQIFPVLNSMVQSRVDGKMEISGEKINPNIKVNQGVEGVDSTSTGCNDYGEDGQLRKEGSASREEHAGQVLMQPNDVAKGDRSTSPLGRGQHVSANLHDRQAAIISNPFHLEIINQRKKGVRSPTLHKSLLRKSSLPKKVGMSNLV</sequence>
<evidence type="ECO:0000313" key="1">
    <source>
        <dbReference type="EMBL" id="KAJ8615075.1"/>
    </source>
</evidence>
<keyword evidence="2" id="KW-1185">Reference proteome</keyword>
<reference evidence="1 2" key="1">
    <citation type="journal article" date="2022" name="Hortic Res">
        <title>A haplotype resolved chromosomal level avocado genome allows analysis of novel avocado genes.</title>
        <authorList>
            <person name="Nath O."/>
            <person name="Fletcher S.J."/>
            <person name="Hayward A."/>
            <person name="Shaw L.M."/>
            <person name="Masouleh A.K."/>
            <person name="Furtado A."/>
            <person name="Henry R.J."/>
            <person name="Mitter N."/>
        </authorList>
    </citation>
    <scope>NUCLEOTIDE SEQUENCE [LARGE SCALE GENOMIC DNA]</scope>
    <source>
        <strain evidence="2">cv. Hass</strain>
        <tissue evidence="1">Leaves</tissue>
    </source>
</reference>
<accession>A0ACC2K1V4</accession>
<dbReference type="Proteomes" id="UP001234297">
    <property type="component" value="Chromosome 12"/>
</dbReference>
<name>A0ACC2K1V4_PERAE</name>
<dbReference type="EMBL" id="CM056820">
    <property type="protein sequence ID" value="KAJ8615075.1"/>
    <property type="molecule type" value="Genomic_DNA"/>
</dbReference>
<proteinExistence type="predicted"/>
<protein>
    <submittedName>
        <fullName evidence="1">Uncharacterized protein</fullName>
    </submittedName>
</protein>